<dbReference type="Gene3D" id="2.30.180.10">
    <property type="entry name" value="FAS1 domain"/>
    <property type="match status" value="2"/>
</dbReference>
<dbReference type="InterPro" id="IPR000782">
    <property type="entry name" value="FAS1_domain"/>
</dbReference>
<name>A0A1I1K054_9SPHI</name>
<dbReference type="Pfam" id="PF02469">
    <property type="entry name" value="Fasciclin"/>
    <property type="match status" value="2"/>
</dbReference>
<keyword evidence="3" id="KW-1185">Reference proteome</keyword>
<dbReference type="AlphaFoldDB" id="A0A1I1K054"/>
<evidence type="ECO:0000313" key="2">
    <source>
        <dbReference type="EMBL" id="SFC52118.1"/>
    </source>
</evidence>
<evidence type="ECO:0000259" key="1">
    <source>
        <dbReference type="PROSITE" id="PS50213"/>
    </source>
</evidence>
<accession>A0A1I1K054</accession>
<dbReference type="EMBL" id="FOLL01000013">
    <property type="protein sequence ID" value="SFC52118.1"/>
    <property type="molecule type" value="Genomic_DNA"/>
</dbReference>
<protein>
    <submittedName>
        <fullName evidence="2">Uncaracterized surface protein containing fasciclin (FAS1) repeats</fullName>
    </submittedName>
</protein>
<dbReference type="OrthoDB" id="1144324at2"/>
<dbReference type="SUPFAM" id="SSF82153">
    <property type="entry name" value="FAS1 domain"/>
    <property type="match status" value="2"/>
</dbReference>
<dbReference type="PROSITE" id="PS51257">
    <property type="entry name" value="PROKAR_LIPOPROTEIN"/>
    <property type="match status" value="1"/>
</dbReference>
<dbReference type="PANTHER" id="PTHR10900">
    <property type="entry name" value="PERIOSTIN-RELATED"/>
    <property type="match status" value="1"/>
</dbReference>
<dbReference type="STRING" id="623281.SAMN05421747_11360"/>
<reference evidence="2 3" key="1">
    <citation type="submission" date="2016-10" db="EMBL/GenBank/DDBJ databases">
        <authorList>
            <person name="de Groot N.N."/>
        </authorList>
    </citation>
    <scope>NUCLEOTIDE SEQUENCE [LARGE SCALE GENOMIC DNA]</scope>
    <source>
        <strain evidence="2 3">DSM 22900</strain>
    </source>
</reference>
<dbReference type="InterPro" id="IPR036378">
    <property type="entry name" value="FAS1_dom_sf"/>
</dbReference>
<evidence type="ECO:0000313" key="3">
    <source>
        <dbReference type="Proteomes" id="UP000199577"/>
    </source>
</evidence>
<dbReference type="InterPro" id="IPR050904">
    <property type="entry name" value="Adhesion/Biosynth-related"/>
</dbReference>
<dbReference type="PANTHER" id="PTHR10900:SF77">
    <property type="entry name" value="FI19380P1"/>
    <property type="match status" value="1"/>
</dbReference>
<organism evidence="2 3">
    <name type="scientific">Parapedobacter composti</name>
    <dbReference type="NCBI Taxonomy" id="623281"/>
    <lineage>
        <taxon>Bacteria</taxon>
        <taxon>Pseudomonadati</taxon>
        <taxon>Bacteroidota</taxon>
        <taxon>Sphingobacteriia</taxon>
        <taxon>Sphingobacteriales</taxon>
        <taxon>Sphingobacteriaceae</taxon>
        <taxon>Parapedobacter</taxon>
    </lineage>
</organism>
<gene>
    <name evidence="2" type="ORF">SAMN05421747_11360</name>
</gene>
<dbReference type="Proteomes" id="UP000199577">
    <property type="component" value="Unassembled WGS sequence"/>
</dbReference>
<proteinExistence type="predicted"/>
<dbReference type="RefSeq" id="WP_090974161.1">
    <property type="nucleotide sequence ID" value="NZ_FOLL01000013.1"/>
</dbReference>
<feature type="domain" description="FAS1" evidence="1">
    <location>
        <begin position="179"/>
        <end position="311"/>
    </location>
</feature>
<feature type="domain" description="FAS1" evidence="1">
    <location>
        <begin position="33"/>
        <end position="175"/>
    </location>
</feature>
<dbReference type="SMART" id="SM00554">
    <property type="entry name" value="FAS1"/>
    <property type="match status" value="2"/>
</dbReference>
<sequence>MIRLYILSALCLLVGMQGCEKELSGARYDSTDQLQIMDYIDSREDLSVFRQLVDAVGQRNLLKTAGAYTVFVPSNEAFQRLFTELSEEGQAIRSIADATPEFWLDYFRYHLLDRKVNTNEFAHGPLPYPTVYREKYILADISESYAAIRLNNRATIKEYNIELTNGYVNIVDDVLLPPTKSIYDALKASGKYSIMLGLMEAHGYDDYLKDSTVTLLIESDDALQRSGFSIDAIENTEDWLKYHIIPDSGYFLNLLTAQRFYSLYPDEALSFQVDEFGQYYVNFDYRFNQSRDFGIDKVCSNGIYHTLDTLLEIVEARPTTIRLNLYPPGSPYGAQNVFTQPPARILLNTGTRSYHQNQEFRITQFDATQVGDYFWMTVPDVPTGNYRIRIMHRAGAARGRYLTIYNDEIVKEDIVMSRQDGTFEEWDYLVYNYCGDINVEERGDVTLYFAFTGFGSNPNPSYCCDLLMDILELIPIN</sequence>
<dbReference type="PROSITE" id="PS50213">
    <property type="entry name" value="FAS1"/>
    <property type="match status" value="2"/>
</dbReference>